<proteinExistence type="predicted"/>
<organism evidence="2 3">
    <name type="scientific">Immersiella caudata</name>
    <dbReference type="NCBI Taxonomy" id="314043"/>
    <lineage>
        <taxon>Eukaryota</taxon>
        <taxon>Fungi</taxon>
        <taxon>Dikarya</taxon>
        <taxon>Ascomycota</taxon>
        <taxon>Pezizomycotina</taxon>
        <taxon>Sordariomycetes</taxon>
        <taxon>Sordariomycetidae</taxon>
        <taxon>Sordariales</taxon>
        <taxon>Lasiosphaeriaceae</taxon>
        <taxon>Immersiella</taxon>
    </lineage>
</organism>
<dbReference type="AlphaFoldDB" id="A0AA39TNY4"/>
<name>A0AA39TNY4_9PEZI</name>
<sequence>MEYKMPERNHRGRIEPRSEWEMTREPPTAMSTLPTKLLLPYPSWVTYFFRGALAIYETGVLSFAVWILHKWQQFGPVKGVELPFPRERYTIPLVAIVAGLLANLSALVAVIVKRYHVAGLWRWMALMDVAVGVLGIYGSIMMTTQAGGERKEVEIPWLDNHSIFASLLFALGIAHSISCLGGLVGMRLVAVRRREFAR</sequence>
<gene>
    <name evidence="2" type="ORF">B0T14DRAFT_531313</name>
</gene>
<keyword evidence="1" id="KW-0812">Transmembrane</keyword>
<reference evidence="2" key="1">
    <citation type="submission" date="2023-06" db="EMBL/GenBank/DDBJ databases">
        <title>Genome-scale phylogeny and comparative genomics of the fungal order Sordariales.</title>
        <authorList>
            <consortium name="Lawrence Berkeley National Laboratory"/>
            <person name="Hensen N."/>
            <person name="Bonometti L."/>
            <person name="Westerberg I."/>
            <person name="Brannstrom I.O."/>
            <person name="Guillou S."/>
            <person name="Cros-Aarteil S."/>
            <person name="Calhoun S."/>
            <person name="Haridas S."/>
            <person name="Kuo A."/>
            <person name="Mondo S."/>
            <person name="Pangilinan J."/>
            <person name="Riley R."/>
            <person name="Labutti K."/>
            <person name="Andreopoulos B."/>
            <person name="Lipzen A."/>
            <person name="Chen C."/>
            <person name="Yanf M."/>
            <person name="Daum C."/>
            <person name="Ng V."/>
            <person name="Clum A."/>
            <person name="Steindorff A."/>
            <person name="Ohm R."/>
            <person name="Martin F."/>
            <person name="Silar P."/>
            <person name="Natvig D."/>
            <person name="Lalanne C."/>
            <person name="Gautier V."/>
            <person name="Ament-Velasquez S.L."/>
            <person name="Kruys A."/>
            <person name="Hutchinson M.I."/>
            <person name="Powell A.J."/>
            <person name="Barry K."/>
            <person name="Miller A.N."/>
            <person name="Grigoriev I.V."/>
            <person name="Debuchy R."/>
            <person name="Gladieux P."/>
            <person name="Thoren M.H."/>
            <person name="Johannesson H."/>
        </authorList>
    </citation>
    <scope>NUCLEOTIDE SEQUENCE</scope>
    <source>
        <strain evidence="2">CBS 606.72</strain>
    </source>
</reference>
<feature type="transmembrane region" description="Helical" evidence="1">
    <location>
        <begin position="124"/>
        <end position="143"/>
    </location>
</feature>
<protein>
    <submittedName>
        <fullName evidence="2">Uncharacterized protein</fullName>
    </submittedName>
</protein>
<evidence type="ECO:0000313" key="3">
    <source>
        <dbReference type="Proteomes" id="UP001175000"/>
    </source>
</evidence>
<keyword evidence="1" id="KW-1133">Transmembrane helix</keyword>
<evidence type="ECO:0000313" key="2">
    <source>
        <dbReference type="EMBL" id="KAK0611946.1"/>
    </source>
</evidence>
<keyword evidence="3" id="KW-1185">Reference proteome</keyword>
<feature type="transmembrane region" description="Helical" evidence="1">
    <location>
        <begin position="47"/>
        <end position="69"/>
    </location>
</feature>
<evidence type="ECO:0000256" key="1">
    <source>
        <dbReference type="SAM" id="Phobius"/>
    </source>
</evidence>
<comment type="caution">
    <text evidence="2">The sequence shown here is derived from an EMBL/GenBank/DDBJ whole genome shotgun (WGS) entry which is preliminary data.</text>
</comment>
<dbReference type="EMBL" id="JAULSU010000007">
    <property type="protein sequence ID" value="KAK0611946.1"/>
    <property type="molecule type" value="Genomic_DNA"/>
</dbReference>
<accession>A0AA39TNY4</accession>
<feature type="transmembrane region" description="Helical" evidence="1">
    <location>
        <begin position="163"/>
        <end position="190"/>
    </location>
</feature>
<feature type="transmembrane region" description="Helical" evidence="1">
    <location>
        <begin position="89"/>
        <end position="112"/>
    </location>
</feature>
<dbReference type="Proteomes" id="UP001175000">
    <property type="component" value="Unassembled WGS sequence"/>
</dbReference>
<keyword evidence="1" id="KW-0472">Membrane</keyword>